<feature type="transmembrane region" description="Helical" evidence="7">
    <location>
        <begin position="33"/>
        <end position="53"/>
    </location>
</feature>
<gene>
    <name evidence="10" type="ordered locus">GLX_27290</name>
</gene>
<dbReference type="InterPro" id="IPR036640">
    <property type="entry name" value="ABC1_TM_sf"/>
</dbReference>
<dbReference type="GO" id="GO:0005524">
    <property type="term" value="F:ATP binding"/>
    <property type="evidence" value="ECO:0007669"/>
    <property type="project" value="UniProtKB-KW"/>
</dbReference>
<dbReference type="Pfam" id="PF00664">
    <property type="entry name" value="ABC_membrane"/>
    <property type="match status" value="1"/>
</dbReference>
<dbReference type="NCBIfam" id="TIGR02868">
    <property type="entry name" value="CydC"/>
    <property type="match status" value="1"/>
</dbReference>
<dbReference type="InterPro" id="IPR003593">
    <property type="entry name" value="AAA+_ATPase"/>
</dbReference>
<dbReference type="InterPro" id="IPR003439">
    <property type="entry name" value="ABC_transporter-like_ATP-bd"/>
</dbReference>
<dbReference type="Proteomes" id="UP000009044">
    <property type="component" value="Chromosome"/>
</dbReference>
<accession>G2I3H4</accession>
<dbReference type="AlphaFoldDB" id="G2I3H4"/>
<evidence type="ECO:0000256" key="7">
    <source>
        <dbReference type="SAM" id="Phobius"/>
    </source>
</evidence>
<dbReference type="SUPFAM" id="SSF90123">
    <property type="entry name" value="ABC transporter transmembrane region"/>
    <property type="match status" value="1"/>
</dbReference>
<dbReference type="InterPro" id="IPR039421">
    <property type="entry name" value="Type_1_exporter"/>
</dbReference>
<feature type="transmembrane region" description="Helical" evidence="7">
    <location>
        <begin position="59"/>
        <end position="79"/>
    </location>
</feature>
<dbReference type="SUPFAM" id="SSF52540">
    <property type="entry name" value="P-loop containing nucleoside triphosphate hydrolases"/>
    <property type="match status" value="1"/>
</dbReference>
<dbReference type="SMART" id="SM00382">
    <property type="entry name" value="AAA"/>
    <property type="match status" value="1"/>
</dbReference>
<evidence type="ECO:0000256" key="3">
    <source>
        <dbReference type="ARBA" id="ARBA00022741"/>
    </source>
</evidence>
<dbReference type="GO" id="GO:0140359">
    <property type="term" value="F:ABC-type transporter activity"/>
    <property type="evidence" value="ECO:0007669"/>
    <property type="project" value="InterPro"/>
</dbReference>
<evidence type="ECO:0000259" key="8">
    <source>
        <dbReference type="PROSITE" id="PS50893"/>
    </source>
</evidence>
<dbReference type="EMBL" id="AP012159">
    <property type="protein sequence ID" value="BAK85141.1"/>
    <property type="molecule type" value="Genomic_DNA"/>
</dbReference>
<dbReference type="InterPro" id="IPR014223">
    <property type="entry name" value="ABC_CydC/D"/>
</dbReference>
<dbReference type="RefSeq" id="WP_014106633.1">
    <property type="nucleotide sequence ID" value="NC_016027.1"/>
</dbReference>
<evidence type="ECO:0000256" key="1">
    <source>
        <dbReference type="ARBA" id="ARBA00004651"/>
    </source>
</evidence>
<dbReference type="GO" id="GO:0034775">
    <property type="term" value="P:glutathione transmembrane transport"/>
    <property type="evidence" value="ECO:0007669"/>
    <property type="project" value="InterPro"/>
</dbReference>
<comment type="subcellular location">
    <subcellularLocation>
        <location evidence="1">Cell membrane</location>
        <topology evidence="1">Multi-pass membrane protein</topology>
    </subcellularLocation>
</comment>
<dbReference type="GO" id="GO:0005886">
    <property type="term" value="C:plasma membrane"/>
    <property type="evidence" value="ECO:0007669"/>
    <property type="project" value="UniProtKB-SubCell"/>
</dbReference>
<dbReference type="InterPro" id="IPR011527">
    <property type="entry name" value="ABC1_TM_dom"/>
</dbReference>
<evidence type="ECO:0000256" key="5">
    <source>
        <dbReference type="ARBA" id="ARBA00022989"/>
    </source>
</evidence>
<dbReference type="GO" id="GO:0034040">
    <property type="term" value="F:ATPase-coupled lipid transmembrane transporter activity"/>
    <property type="evidence" value="ECO:0007669"/>
    <property type="project" value="TreeGrafter"/>
</dbReference>
<keyword evidence="5 7" id="KW-1133">Transmembrane helix</keyword>
<dbReference type="Gene3D" id="3.40.50.300">
    <property type="entry name" value="P-loop containing nucleotide triphosphate hydrolases"/>
    <property type="match status" value="1"/>
</dbReference>
<keyword evidence="2 7" id="KW-0812">Transmembrane</keyword>
<keyword evidence="3" id="KW-0547">Nucleotide-binding</keyword>
<evidence type="ECO:0000256" key="4">
    <source>
        <dbReference type="ARBA" id="ARBA00022840"/>
    </source>
</evidence>
<dbReference type="Pfam" id="PF00005">
    <property type="entry name" value="ABC_tran"/>
    <property type="match status" value="1"/>
</dbReference>
<dbReference type="PANTHER" id="PTHR24221:SF653">
    <property type="entry name" value="TRANSPORT ATP-BINDING PROTEIN CYDC"/>
    <property type="match status" value="1"/>
</dbReference>
<dbReference type="PANTHER" id="PTHR24221">
    <property type="entry name" value="ATP-BINDING CASSETTE SUB-FAMILY B"/>
    <property type="match status" value="1"/>
</dbReference>
<dbReference type="KEGG" id="gxy:GLX_27290"/>
<feature type="domain" description="ABC transmembrane type-1" evidence="9">
    <location>
        <begin position="35"/>
        <end position="318"/>
    </location>
</feature>
<dbReference type="GO" id="GO:0045454">
    <property type="term" value="P:cell redox homeostasis"/>
    <property type="evidence" value="ECO:0007669"/>
    <property type="project" value="InterPro"/>
</dbReference>
<feature type="transmembrane region" description="Helical" evidence="7">
    <location>
        <begin position="172"/>
        <end position="194"/>
    </location>
</feature>
<keyword evidence="6 7" id="KW-0472">Membrane</keyword>
<dbReference type="STRING" id="634177.GLX_27290"/>
<name>G2I3H4_KOMMN</name>
<evidence type="ECO:0000256" key="2">
    <source>
        <dbReference type="ARBA" id="ARBA00022692"/>
    </source>
</evidence>
<sequence length="565" mass="59821">MKSTENREFSRQAQREGVLAPVLQILQIWQRRAPLLTAGALLSLLALLIGLLLMRAAGLRVAAMTVGMLVVTTGALRIFGVSRVILRYTERLVTHDAMFRALADVRVWFFRHLARGAAAGLGFRRAGDLLSRLVSDVEALDGLYLRIIIPLAGALLVLPFLFIAINMVNTELAFVVSGLFACGAFGLPFIAAMLGRREGGAVNHASAQLRIGVLDMVGGLREIATFGAEARMRDHVQARDGALYRAQMKQARMLAMAGAASYLCGQAAVLTVLAAALGLGLPHIAPLPAAAVLFLTIAAFESVGGLTRAGALAGSITRAAARVVAVGSVPEHAPPEGTQPAPQGTDICFEHVTFRWDANRSPVINDLSLNIAAGERIAVLGASGAGKSTLAALLLKVVAPESGRITLGGQDIATIRDDDLRGRMAWLSQATHLFADTIRANLLLGRPDADEAELWAALEQAQVADVVRDLPEGLDCWLGEGGASLSGGQGRRLALARVLLSRAPILILDEPGTGLDARTEQEFLLTLNEVTRGRTVILIAHRLAGVEKLDHAWRISGGKMAVIGA</sequence>
<feature type="transmembrane region" description="Helical" evidence="7">
    <location>
        <begin position="143"/>
        <end position="166"/>
    </location>
</feature>
<dbReference type="PROSITE" id="PS50893">
    <property type="entry name" value="ABC_TRANSPORTER_2"/>
    <property type="match status" value="1"/>
</dbReference>
<proteinExistence type="predicted"/>
<evidence type="ECO:0000256" key="6">
    <source>
        <dbReference type="ARBA" id="ARBA00023136"/>
    </source>
</evidence>
<dbReference type="GO" id="GO:0016887">
    <property type="term" value="F:ATP hydrolysis activity"/>
    <property type="evidence" value="ECO:0007669"/>
    <property type="project" value="InterPro"/>
</dbReference>
<feature type="transmembrane region" description="Helical" evidence="7">
    <location>
        <begin position="254"/>
        <end position="277"/>
    </location>
</feature>
<dbReference type="Gene3D" id="1.20.1560.10">
    <property type="entry name" value="ABC transporter type 1, transmembrane domain"/>
    <property type="match status" value="1"/>
</dbReference>
<reference evidence="11" key="1">
    <citation type="journal article" date="2011" name="J. Bacteriol.">
        <title>Complete genome sequence of NBRC 3288, a unique cellulose-nonproducing strain of Gluconacetobacter xylinus isolated from vinegar.</title>
        <authorList>
            <person name="Ogino H."/>
            <person name="Azuma Y."/>
            <person name="Hosoyama A."/>
            <person name="Nakazawa H."/>
            <person name="Matsutani M."/>
            <person name="Hasegawa A."/>
            <person name="Otsuyama K."/>
            <person name="Matsushita K."/>
            <person name="Fujita N."/>
            <person name="Shirai M."/>
        </authorList>
    </citation>
    <scope>NUCLEOTIDE SEQUENCE [LARGE SCALE GENOMIC DNA]</scope>
    <source>
        <strain evidence="11">NBRC 3288 / BCRC 11682 / LMG 1693</strain>
    </source>
</reference>
<dbReference type="HOGENOM" id="CLU_000604_84_9_5"/>
<protein>
    <submittedName>
        <fullName evidence="10">ABC transporter ATP-binding protein</fullName>
    </submittedName>
</protein>
<dbReference type="PROSITE" id="PS50929">
    <property type="entry name" value="ABC_TM1F"/>
    <property type="match status" value="1"/>
</dbReference>
<dbReference type="PATRIC" id="fig|634177.7.peg.3042"/>
<evidence type="ECO:0000313" key="11">
    <source>
        <dbReference type="Proteomes" id="UP000009044"/>
    </source>
</evidence>
<evidence type="ECO:0000313" key="10">
    <source>
        <dbReference type="EMBL" id="BAK85141.1"/>
    </source>
</evidence>
<organism evidence="10 11">
    <name type="scientific">Komagataeibacter medellinensis (strain NBRC 3288 / BCRC 11682 / LMG 1693 / Kondo 51)</name>
    <name type="common">Gluconacetobacter medellinensis</name>
    <dbReference type="NCBI Taxonomy" id="634177"/>
    <lineage>
        <taxon>Bacteria</taxon>
        <taxon>Pseudomonadati</taxon>
        <taxon>Pseudomonadota</taxon>
        <taxon>Alphaproteobacteria</taxon>
        <taxon>Acetobacterales</taxon>
        <taxon>Acetobacteraceae</taxon>
        <taxon>Komagataeibacter</taxon>
    </lineage>
</organism>
<keyword evidence="4 10" id="KW-0067">ATP-binding</keyword>
<dbReference type="eggNOG" id="COG4987">
    <property type="taxonomic scope" value="Bacteria"/>
</dbReference>
<dbReference type="InterPro" id="IPR027417">
    <property type="entry name" value="P-loop_NTPase"/>
</dbReference>
<evidence type="ECO:0000259" key="9">
    <source>
        <dbReference type="PROSITE" id="PS50929"/>
    </source>
</evidence>
<feature type="domain" description="ABC transporter" evidence="8">
    <location>
        <begin position="347"/>
        <end position="565"/>
    </location>
</feature>